<reference evidence="1 2" key="1">
    <citation type="submission" date="2024-03" db="EMBL/GenBank/DDBJ databases">
        <authorList>
            <person name="Martinez-Hernandez J."/>
        </authorList>
    </citation>
    <scope>NUCLEOTIDE SEQUENCE [LARGE SCALE GENOMIC DNA]</scope>
</reference>
<comment type="caution">
    <text evidence="1">The sequence shown here is derived from an EMBL/GenBank/DDBJ whole genome shotgun (WGS) entry which is preliminary data.</text>
</comment>
<keyword evidence="2" id="KW-1185">Reference proteome</keyword>
<evidence type="ECO:0000313" key="1">
    <source>
        <dbReference type="EMBL" id="CAL0319269.1"/>
    </source>
</evidence>
<proteinExistence type="predicted"/>
<sequence>MFCFAAAMDDVDVDDDDDDMVPHVVVVLVLSSSYCNDPFTLVHPKEVSVHLPLVTQTLFPSIHR</sequence>
<organism evidence="1 2">
    <name type="scientific">Lupinus luteus</name>
    <name type="common">European yellow lupine</name>
    <dbReference type="NCBI Taxonomy" id="3873"/>
    <lineage>
        <taxon>Eukaryota</taxon>
        <taxon>Viridiplantae</taxon>
        <taxon>Streptophyta</taxon>
        <taxon>Embryophyta</taxon>
        <taxon>Tracheophyta</taxon>
        <taxon>Spermatophyta</taxon>
        <taxon>Magnoliopsida</taxon>
        <taxon>eudicotyledons</taxon>
        <taxon>Gunneridae</taxon>
        <taxon>Pentapetalae</taxon>
        <taxon>rosids</taxon>
        <taxon>fabids</taxon>
        <taxon>Fabales</taxon>
        <taxon>Fabaceae</taxon>
        <taxon>Papilionoideae</taxon>
        <taxon>50 kb inversion clade</taxon>
        <taxon>genistoids sensu lato</taxon>
        <taxon>core genistoids</taxon>
        <taxon>Genisteae</taxon>
        <taxon>Lupinus</taxon>
    </lineage>
</organism>
<accession>A0AAV1XDJ3</accession>
<dbReference type="Proteomes" id="UP001497480">
    <property type="component" value="Unassembled WGS sequence"/>
</dbReference>
<evidence type="ECO:0008006" key="3">
    <source>
        <dbReference type="Google" id="ProtNLM"/>
    </source>
</evidence>
<evidence type="ECO:0000313" key="2">
    <source>
        <dbReference type="Proteomes" id="UP001497480"/>
    </source>
</evidence>
<gene>
    <name evidence="1" type="ORF">LLUT_LOCUS20329</name>
</gene>
<dbReference type="AlphaFoldDB" id="A0AAV1XDJ3"/>
<protein>
    <recommendedName>
        <fullName evidence="3">Secreted protein</fullName>
    </recommendedName>
</protein>
<dbReference type="EMBL" id="CAXHTB010000014">
    <property type="protein sequence ID" value="CAL0319269.1"/>
    <property type="molecule type" value="Genomic_DNA"/>
</dbReference>
<name>A0AAV1XDJ3_LUPLU</name>